<dbReference type="AlphaFoldDB" id="A0A1B9I2J4"/>
<accession>A0A1B9I2J4</accession>
<keyword evidence="4" id="KW-1185">Reference proteome</keyword>
<sequence length="342" mass="39654">MSPVHQVSKPPTHPNDHNKTVPTRKSEPSQAIDLSNTFFAPLDCLQIFMQPGMGSYRVEMDGPEFMDKAFVRITPPRKRAPGRKPKGVKTKIEWERNPYLKEWKVPSKRSFRFVDNQEDFSKVITCNVYEQITAGKTWDVFRGMIMLDDRSVPLQPVVLKLTKFKSFNLPDEEHNPQNGPFFAEDEELNRIDAIHQVLNEDFILRQYLVGLQGTVVPIYYGMFVWHEEHEENDNEVKNWIIATIMEDVGDPIYPVMSLYPLPVKDQILECYNAIHDQSQVVHNHTASKHILERDNVNKENIEIGRFCLIDFKEAVSMAELQSTESENMIDSEDAVIRYCLNI</sequence>
<dbReference type="KEGG" id="kpin:30172650"/>
<dbReference type="OrthoDB" id="2566293at2759"/>
<dbReference type="EMBL" id="KI894011">
    <property type="protein sequence ID" value="OCF49757.1"/>
    <property type="molecule type" value="Genomic_DNA"/>
</dbReference>
<organism evidence="2">
    <name type="scientific">Kwoniella pini CBS 10737</name>
    <dbReference type="NCBI Taxonomy" id="1296096"/>
    <lineage>
        <taxon>Eukaryota</taxon>
        <taxon>Fungi</taxon>
        <taxon>Dikarya</taxon>
        <taxon>Basidiomycota</taxon>
        <taxon>Agaricomycotina</taxon>
        <taxon>Tremellomycetes</taxon>
        <taxon>Tremellales</taxon>
        <taxon>Cryptococcaceae</taxon>
        <taxon>Kwoniella</taxon>
    </lineage>
</organism>
<feature type="region of interest" description="Disordered" evidence="1">
    <location>
        <begin position="1"/>
        <end position="30"/>
    </location>
</feature>
<feature type="compositionally biased region" description="Basic and acidic residues" evidence="1">
    <location>
        <begin position="14"/>
        <end position="27"/>
    </location>
</feature>
<evidence type="ECO:0000313" key="4">
    <source>
        <dbReference type="Proteomes" id="UP000094020"/>
    </source>
</evidence>
<dbReference type="RefSeq" id="XP_019010976.1">
    <property type="nucleotide sequence ID" value="XM_019156018.1"/>
</dbReference>
<name>A0A1B9I2J4_9TREE</name>
<dbReference type="EMBL" id="CP144523">
    <property type="protein sequence ID" value="WWC70194.1"/>
    <property type="molecule type" value="Genomic_DNA"/>
</dbReference>
<evidence type="ECO:0008006" key="5">
    <source>
        <dbReference type="Google" id="ProtNLM"/>
    </source>
</evidence>
<proteinExistence type="predicted"/>
<gene>
    <name evidence="2" type="ORF">I206_04281</name>
    <name evidence="3" type="ORF">I206_104144</name>
</gene>
<reference evidence="2" key="1">
    <citation type="submission" date="2013-07" db="EMBL/GenBank/DDBJ databases">
        <title>The Genome Sequence of Cryptococcus pinus CBS10737.</title>
        <authorList>
            <consortium name="The Broad Institute Genome Sequencing Platform"/>
            <person name="Cuomo C."/>
            <person name="Litvintseva A."/>
            <person name="Chen Y."/>
            <person name="Heitman J."/>
            <person name="Sun S."/>
            <person name="Springer D."/>
            <person name="Dromer F."/>
            <person name="Young S.K."/>
            <person name="Zeng Q."/>
            <person name="Gargeya S."/>
            <person name="Fitzgerald M."/>
            <person name="Abouelleil A."/>
            <person name="Alvarado L."/>
            <person name="Berlin A.M."/>
            <person name="Chapman S.B."/>
            <person name="Dewar J."/>
            <person name="Goldberg J."/>
            <person name="Griggs A."/>
            <person name="Gujja S."/>
            <person name="Hansen M."/>
            <person name="Howarth C."/>
            <person name="Imamovic A."/>
            <person name="Larimer J."/>
            <person name="McCowan C."/>
            <person name="Murphy C."/>
            <person name="Pearson M."/>
            <person name="Priest M."/>
            <person name="Roberts A."/>
            <person name="Saif S."/>
            <person name="Shea T."/>
            <person name="Sykes S."/>
            <person name="Wortman J."/>
            <person name="Nusbaum C."/>
            <person name="Birren B."/>
        </authorList>
    </citation>
    <scope>NUCLEOTIDE SEQUENCE [LARGE SCALE GENOMIC DNA]</scope>
    <source>
        <strain evidence="2">CBS 10737</strain>
    </source>
</reference>
<evidence type="ECO:0000313" key="3">
    <source>
        <dbReference type="EMBL" id="WWC70194.1"/>
    </source>
</evidence>
<reference evidence="3" key="4">
    <citation type="submission" date="2024-02" db="EMBL/GenBank/DDBJ databases">
        <title>Comparative genomics of Cryptococcus and Kwoniella reveals pathogenesis evolution and contrasting modes of karyotype evolution via chromosome fusion or intercentromeric recombination.</title>
        <authorList>
            <person name="Coelho M.A."/>
            <person name="David-Palma M."/>
            <person name="Shea T."/>
            <person name="Bowers K."/>
            <person name="McGinley-Smith S."/>
            <person name="Mohammad A.W."/>
            <person name="Gnirke A."/>
            <person name="Yurkov A.M."/>
            <person name="Nowrousian M."/>
            <person name="Sun S."/>
            <person name="Cuomo C.A."/>
            <person name="Heitman J."/>
        </authorList>
    </citation>
    <scope>NUCLEOTIDE SEQUENCE</scope>
    <source>
        <strain evidence="3">CBS 10737</strain>
    </source>
</reference>
<reference evidence="3" key="2">
    <citation type="submission" date="2013-07" db="EMBL/GenBank/DDBJ databases">
        <authorList>
            <consortium name="The Broad Institute Genome Sequencing Platform"/>
            <person name="Cuomo C."/>
            <person name="Litvintseva A."/>
            <person name="Chen Y."/>
            <person name="Heitman J."/>
            <person name="Sun S."/>
            <person name="Springer D."/>
            <person name="Dromer F."/>
            <person name="Young S.K."/>
            <person name="Zeng Q."/>
            <person name="Gargeya S."/>
            <person name="Fitzgerald M."/>
            <person name="Abouelleil A."/>
            <person name="Alvarado L."/>
            <person name="Berlin A.M."/>
            <person name="Chapman S.B."/>
            <person name="Dewar J."/>
            <person name="Goldberg J."/>
            <person name="Griggs A."/>
            <person name="Gujja S."/>
            <person name="Hansen M."/>
            <person name="Howarth C."/>
            <person name="Imamovic A."/>
            <person name="Larimer J."/>
            <person name="McCowan C."/>
            <person name="Murphy C."/>
            <person name="Pearson M."/>
            <person name="Priest M."/>
            <person name="Roberts A."/>
            <person name="Saif S."/>
            <person name="Shea T."/>
            <person name="Sykes S."/>
            <person name="Wortman J."/>
            <person name="Nusbaum C."/>
            <person name="Birren B."/>
        </authorList>
    </citation>
    <scope>NUCLEOTIDE SEQUENCE</scope>
    <source>
        <strain evidence="3">CBS 10737</strain>
    </source>
</reference>
<evidence type="ECO:0000313" key="2">
    <source>
        <dbReference type="EMBL" id="OCF49757.1"/>
    </source>
</evidence>
<evidence type="ECO:0000256" key="1">
    <source>
        <dbReference type="SAM" id="MobiDB-lite"/>
    </source>
</evidence>
<dbReference type="Proteomes" id="UP000094020">
    <property type="component" value="Chromosome 5"/>
</dbReference>
<protein>
    <recommendedName>
        <fullName evidence="5">Protein kinase domain-containing protein</fullName>
    </recommendedName>
</protein>
<dbReference type="GeneID" id="30172650"/>
<reference evidence="2" key="3">
    <citation type="submission" date="2016-07" db="EMBL/GenBank/DDBJ databases">
        <title>Evolution of pathogenesis and genome organization in the Tremellales.</title>
        <authorList>
            <person name="Cuomo C."/>
            <person name="Litvintseva A."/>
            <person name="Heitman J."/>
            <person name="Chen Y."/>
            <person name="Sun S."/>
            <person name="Springer D."/>
            <person name="Dromer F."/>
            <person name="Young S."/>
            <person name="Zeng Q."/>
            <person name="Chapman S."/>
            <person name="Gujja S."/>
            <person name="Saif S."/>
            <person name="Birren B."/>
        </authorList>
    </citation>
    <scope>NUCLEOTIDE SEQUENCE</scope>
    <source>
        <strain evidence="2">CBS 10737</strain>
    </source>
</reference>